<dbReference type="SUPFAM" id="SSF54427">
    <property type="entry name" value="NTF2-like"/>
    <property type="match status" value="1"/>
</dbReference>
<dbReference type="EMBL" id="JBBWWT010000015">
    <property type="protein sequence ID" value="MEL1266356.1"/>
    <property type="molecule type" value="Genomic_DNA"/>
</dbReference>
<dbReference type="InterPro" id="IPR032710">
    <property type="entry name" value="NTF2-like_dom_sf"/>
</dbReference>
<keyword evidence="4" id="KW-1185">Reference proteome</keyword>
<dbReference type="Pfam" id="PF12680">
    <property type="entry name" value="SnoaL_2"/>
    <property type="match status" value="1"/>
</dbReference>
<dbReference type="RefSeq" id="WP_341727528.1">
    <property type="nucleotide sequence ID" value="NZ_JBBWWT010000015.1"/>
</dbReference>
<accession>A0ABU9J7L1</accession>
<name>A0ABU9J7L1_9GAMM</name>
<feature type="chain" id="PRO_5046709861" evidence="1">
    <location>
        <begin position="33"/>
        <end position="168"/>
    </location>
</feature>
<reference evidence="3 4" key="1">
    <citation type="submission" date="2024-04" db="EMBL/GenBank/DDBJ databases">
        <title>Draft genome sequence of Pseudoxanthomonas putridarboris WD12.</title>
        <authorList>
            <person name="Oh J."/>
        </authorList>
    </citation>
    <scope>NUCLEOTIDE SEQUENCE [LARGE SCALE GENOMIC DNA]</scope>
    <source>
        <strain evidence="3 4">WD12</strain>
    </source>
</reference>
<feature type="signal peptide" evidence="1">
    <location>
        <begin position="1"/>
        <end position="32"/>
    </location>
</feature>
<dbReference type="PANTHER" id="PTHR41252">
    <property type="entry name" value="BLR2505 PROTEIN"/>
    <property type="match status" value="1"/>
</dbReference>
<feature type="domain" description="SnoaL-like" evidence="2">
    <location>
        <begin position="42"/>
        <end position="147"/>
    </location>
</feature>
<dbReference type="PANTHER" id="PTHR41252:SF1">
    <property type="entry name" value="BLR2505 PROTEIN"/>
    <property type="match status" value="1"/>
</dbReference>
<protein>
    <submittedName>
        <fullName evidence="3">Nuclear transport factor 2 family protein</fullName>
    </submittedName>
</protein>
<keyword evidence="1" id="KW-0732">Signal</keyword>
<comment type="caution">
    <text evidence="3">The sequence shown here is derived from an EMBL/GenBank/DDBJ whole genome shotgun (WGS) entry which is preliminary data.</text>
</comment>
<sequence>MNIRLPRTTFRTIALGLLVLAATFALPASAQAQDPDRNTDIVRQAFDAWAAGTGGPYDLLADDAVWTITGNSLAAKTYESREAFLSEVIRPFNARMSTGLKPTIRNLYSDGDTVIVFFDASGTARDGKPYANTYAWFLELRDGRIAKAFAFFDSIAFDEFWTRVSPAP</sequence>
<organism evidence="3 4">
    <name type="scientific">Pseudoxanthomonas putridarboris</name>
    <dbReference type="NCBI Taxonomy" id="752605"/>
    <lineage>
        <taxon>Bacteria</taxon>
        <taxon>Pseudomonadati</taxon>
        <taxon>Pseudomonadota</taxon>
        <taxon>Gammaproteobacteria</taxon>
        <taxon>Lysobacterales</taxon>
        <taxon>Lysobacteraceae</taxon>
        <taxon>Pseudoxanthomonas</taxon>
    </lineage>
</organism>
<dbReference type="InterPro" id="IPR037401">
    <property type="entry name" value="SnoaL-like"/>
</dbReference>
<evidence type="ECO:0000313" key="3">
    <source>
        <dbReference type="EMBL" id="MEL1266356.1"/>
    </source>
</evidence>
<proteinExistence type="predicted"/>
<dbReference type="Gene3D" id="3.10.450.50">
    <property type="match status" value="1"/>
</dbReference>
<dbReference type="Proteomes" id="UP001459204">
    <property type="component" value="Unassembled WGS sequence"/>
</dbReference>
<evidence type="ECO:0000256" key="1">
    <source>
        <dbReference type="SAM" id="SignalP"/>
    </source>
</evidence>
<evidence type="ECO:0000313" key="4">
    <source>
        <dbReference type="Proteomes" id="UP001459204"/>
    </source>
</evidence>
<evidence type="ECO:0000259" key="2">
    <source>
        <dbReference type="Pfam" id="PF12680"/>
    </source>
</evidence>
<gene>
    <name evidence="3" type="ORF">AAD027_18545</name>
</gene>